<feature type="transmembrane region" description="Helical" evidence="1">
    <location>
        <begin position="128"/>
        <end position="149"/>
    </location>
</feature>
<feature type="transmembrane region" description="Helical" evidence="1">
    <location>
        <begin position="103"/>
        <end position="122"/>
    </location>
</feature>
<keyword evidence="1" id="KW-1133">Transmembrane helix</keyword>
<dbReference type="Proteomes" id="UP000239590">
    <property type="component" value="Unassembled WGS sequence"/>
</dbReference>
<reference evidence="3" key="1">
    <citation type="submission" date="2018-02" db="EMBL/GenBank/DDBJ databases">
        <title>Genome sequencing of Solimonas sp. HR-BB.</title>
        <authorList>
            <person name="Lee Y."/>
            <person name="Jeon C.O."/>
        </authorList>
    </citation>
    <scope>NUCLEOTIDE SEQUENCE [LARGE SCALE GENOMIC DNA]</scope>
    <source>
        <strain evidence="3">HR-U</strain>
    </source>
</reference>
<keyword evidence="3" id="KW-1185">Reference proteome</keyword>
<name>A0A2S7IIS2_9BACT</name>
<sequence>MPKAYAFNPLQPKKVRYLRSTDGLLKWIQLLCTLSCQTFNCLGGLAYYPLFYNEIGFPISYLMPYFPEEWPMILFETMLYVGMIVSQISLIRTGRLTPKRIPWTLGFPLSYVLYTTVFTPSFRCFSTSTGLILLGPLLVYLLLLGLRIYSMSLGPYKS</sequence>
<keyword evidence="1" id="KW-0472">Membrane</keyword>
<comment type="caution">
    <text evidence="2">The sequence shown here is derived from an EMBL/GenBank/DDBJ whole genome shotgun (WGS) entry which is preliminary data.</text>
</comment>
<proteinExistence type="predicted"/>
<organism evidence="2 3">
    <name type="scientific">Siphonobacter curvatus</name>
    <dbReference type="NCBI Taxonomy" id="2094562"/>
    <lineage>
        <taxon>Bacteria</taxon>
        <taxon>Pseudomonadati</taxon>
        <taxon>Bacteroidota</taxon>
        <taxon>Cytophagia</taxon>
        <taxon>Cytophagales</taxon>
        <taxon>Cytophagaceae</taxon>
        <taxon>Siphonobacter</taxon>
    </lineage>
</organism>
<dbReference type="AlphaFoldDB" id="A0A2S7IIS2"/>
<evidence type="ECO:0000256" key="1">
    <source>
        <dbReference type="SAM" id="Phobius"/>
    </source>
</evidence>
<gene>
    <name evidence="2" type="ORF">C5O19_17835</name>
</gene>
<evidence type="ECO:0000313" key="3">
    <source>
        <dbReference type="Proteomes" id="UP000239590"/>
    </source>
</evidence>
<keyword evidence="1" id="KW-0812">Transmembrane</keyword>
<feature type="transmembrane region" description="Helical" evidence="1">
    <location>
        <begin position="70"/>
        <end position="91"/>
    </location>
</feature>
<dbReference type="EMBL" id="PTRA01000003">
    <property type="protein sequence ID" value="PQA56209.1"/>
    <property type="molecule type" value="Genomic_DNA"/>
</dbReference>
<evidence type="ECO:0000313" key="2">
    <source>
        <dbReference type="EMBL" id="PQA56209.1"/>
    </source>
</evidence>
<protein>
    <submittedName>
        <fullName evidence="2">Uncharacterized protein</fullName>
    </submittedName>
</protein>
<accession>A0A2S7IIS2</accession>
<feature type="transmembrane region" description="Helical" evidence="1">
    <location>
        <begin position="24"/>
        <end position="50"/>
    </location>
</feature>